<dbReference type="EC" id="5.6.2.4" evidence="12"/>
<keyword evidence="4 15" id="KW-0378">Hydrolase</keyword>
<dbReference type="Gene3D" id="1.10.486.10">
    <property type="entry name" value="PCRA, domain 4"/>
    <property type="match status" value="1"/>
</dbReference>
<dbReference type="PANTHER" id="PTHR11070:SF2">
    <property type="entry name" value="ATP-DEPENDENT DNA HELICASE SRS2"/>
    <property type="match status" value="1"/>
</dbReference>
<evidence type="ECO:0000313" key="19">
    <source>
        <dbReference type="Proteomes" id="UP000652567"/>
    </source>
</evidence>
<dbReference type="Proteomes" id="UP000652567">
    <property type="component" value="Unassembled WGS sequence"/>
</dbReference>
<dbReference type="GO" id="GO:0005829">
    <property type="term" value="C:cytosol"/>
    <property type="evidence" value="ECO:0007669"/>
    <property type="project" value="TreeGrafter"/>
</dbReference>
<dbReference type="InterPro" id="IPR011335">
    <property type="entry name" value="Restrct_endonuc-II-like"/>
</dbReference>
<evidence type="ECO:0000259" key="17">
    <source>
        <dbReference type="PROSITE" id="PS51217"/>
    </source>
</evidence>
<reference evidence="18" key="1">
    <citation type="submission" date="2018-07" db="EMBL/GenBank/DDBJ databases">
        <title>Genome assembly of strain Ka43.</title>
        <authorList>
            <person name="Kukolya J."/>
            <person name="Nagy I."/>
            <person name="Horvath B."/>
            <person name="Toth A."/>
        </authorList>
    </citation>
    <scope>NUCLEOTIDE SEQUENCE</scope>
    <source>
        <strain evidence="18">KB43</strain>
    </source>
</reference>
<evidence type="ECO:0000256" key="15">
    <source>
        <dbReference type="PROSITE-ProRule" id="PRU00560"/>
    </source>
</evidence>
<dbReference type="PROSITE" id="PS51217">
    <property type="entry name" value="UVRD_HELICASE_CTER"/>
    <property type="match status" value="1"/>
</dbReference>
<dbReference type="GO" id="GO:0043138">
    <property type="term" value="F:3'-5' DNA helicase activity"/>
    <property type="evidence" value="ECO:0007669"/>
    <property type="project" value="UniProtKB-EC"/>
</dbReference>
<dbReference type="SUPFAM" id="SSF52980">
    <property type="entry name" value="Restriction endonuclease-like"/>
    <property type="match status" value="1"/>
</dbReference>
<sequence length="1168" mass="131752">MIEHAAFAPDSPPDIATRQAALDPTRSFAVSAPAGSGKTGLLTQRVLRLLTTCEDPEEILAITFTRKAAGEMQERILQALWASLEAEPDSPHGKLTWQLAKAVMQRDAEKNWNLLSNPQRLRVQTIDSLCRSITRQLPLASGIGAQPETLDNADKAYRLAVRELLALLENPDLGLQDDLTRLLMHLDNHLPAIENLLVALLARREQWLDILLQARHEEAREYLQQVLQDVVLEHLTLVHSKLRLHSPALCTVADRAGFNLQQEPSGKAIFPWGIEHLVGMSALPPLSADHALQWRQLAELLLTTAGTFRQRLTKNEGFPAGANGKALKDDFQQLVAQLREEDEDLEALLHGIRQLPPASYRDDEWQLLDSLTRLLPVLAAQLKLVFRQLGATDFTEITRAALTALGDEDAPGDIALQLDYRIRHILVDEFQDTASPQLQLLERLTAGWQNGDGRTLFIVGDGMQSCYGFRNANVGLFLGARQQGIGSVALEAIDLTVNFRSQTGVVRWVNDTFTKAFPATNDITRGAVSYSPSIAAKAEKDNPAVTVYACPYEADKDDEDENSSLVRFRAQEQEAHTVARLAAQALTETTGSVAILVRTRSHLQRILPALSAAGLTWMATEIDRLSSRMAIVDLISLTRALLDPSDRIAWLAILRAPWCGLDLYDLHRLVNADASPRLRDQDFPLIYQQLLNYHSITGLSAAGQTALERLHNVLQPAITNRQRKPLRQWVEGVWLALGGPACLTDPDDMNNIPGYFSLLDRYQQAGSIRDWDAFTSAIDNLYAEPRSDANPRLQVMTIHKSKGLEFDTVIIPGLDRRTRNDDKQLLLWQERISPEGESQLLLGPLAATGEQTGPLYAFMRQEKDLQQRYEATRLLYVGCTRAINRLYLLACVAQKNEEWSAPGKTALLAAIWPMVKEGLEIPEATRHSRSSTPDSSLTHILRLPAQWQRPALQDVTLLDAYRGHEFAEDEEDNNTPEADSMINRLARHSGTVLHRALQRITEQQQLSLLATDDMQAYIAQQRRWWQLQLQSQGWQHTWLEQALNKIERAFRETLQDEKGRWLLDPQHSESACEMPLQYWQANQLRESIVDRTFVDGDIRWIIDYKTSEPVAGQSMEEFITQETEAYRPQLARYRRCFADMENREIRTALYFPLLKQKFIEVEEPSSRV</sequence>
<evidence type="ECO:0000256" key="13">
    <source>
        <dbReference type="ARBA" id="ARBA00034923"/>
    </source>
</evidence>
<dbReference type="Gene3D" id="3.40.50.300">
    <property type="entry name" value="P-loop containing nucleotide triphosphate hydrolases"/>
    <property type="match status" value="4"/>
</dbReference>
<evidence type="ECO:0000256" key="4">
    <source>
        <dbReference type="ARBA" id="ARBA00022801"/>
    </source>
</evidence>
<dbReference type="PANTHER" id="PTHR11070">
    <property type="entry name" value="UVRD / RECB / PCRA DNA HELICASE FAMILY MEMBER"/>
    <property type="match status" value="1"/>
</dbReference>
<keyword evidence="9" id="KW-0234">DNA repair</keyword>
<evidence type="ECO:0000256" key="5">
    <source>
        <dbReference type="ARBA" id="ARBA00022806"/>
    </source>
</evidence>
<evidence type="ECO:0000256" key="3">
    <source>
        <dbReference type="ARBA" id="ARBA00022763"/>
    </source>
</evidence>
<keyword evidence="1" id="KW-0540">Nuclease</keyword>
<evidence type="ECO:0000259" key="16">
    <source>
        <dbReference type="PROSITE" id="PS51198"/>
    </source>
</evidence>
<dbReference type="Pfam" id="PF00580">
    <property type="entry name" value="UvrD-helicase"/>
    <property type="match status" value="1"/>
</dbReference>
<gene>
    <name evidence="18" type="ORF">C4F51_08160</name>
</gene>
<keyword evidence="8" id="KW-0238">DNA-binding</keyword>
<dbReference type="Pfam" id="PF12705">
    <property type="entry name" value="PDDEXK_1"/>
    <property type="match status" value="1"/>
</dbReference>
<proteinExistence type="predicted"/>
<dbReference type="InterPro" id="IPR038726">
    <property type="entry name" value="PDDEXK_AddAB-type"/>
</dbReference>
<keyword evidence="5 15" id="KW-0347">Helicase</keyword>
<evidence type="ECO:0000256" key="7">
    <source>
        <dbReference type="ARBA" id="ARBA00022840"/>
    </source>
</evidence>
<dbReference type="GO" id="GO:0004527">
    <property type="term" value="F:exonuclease activity"/>
    <property type="evidence" value="ECO:0007669"/>
    <property type="project" value="UniProtKB-KW"/>
</dbReference>
<keyword evidence="6" id="KW-0269">Exonuclease</keyword>
<evidence type="ECO:0000256" key="1">
    <source>
        <dbReference type="ARBA" id="ARBA00022722"/>
    </source>
</evidence>
<evidence type="ECO:0000256" key="9">
    <source>
        <dbReference type="ARBA" id="ARBA00023204"/>
    </source>
</evidence>
<evidence type="ECO:0000256" key="8">
    <source>
        <dbReference type="ARBA" id="ARBA00023125"/>
    </source>
</evidence>
<name>A0A928V1P9_9GAMM</name>
<dbReference type="GO" id="GO:0005524">
    <property type="term" value="F:ATP binding"/>
    <property type="evidence" value="ECO:0007669"/>
    <property type="project" value="UniProtKB-UniRule"/>
</dbReference>
<evidence type="ECO:0000256" key="10">
    <source>
        <dbReference type="ARBA" id="ARBA00023235"/>
    </source>
</evidence>
<dbReference type="AlphaFoldDB" id="A0A928V1P9"/>
<keyword evidence="3" id="KW-0227">DNA damage</keyword>
<dbReference type="Gene3D" id="3.90.320.10">
    <property type="match status" value="1"/>
</dbReference>
<feature type="binding site" evidence="15">
    <location>
        <begin position="32"/>
        <end position="39"/>
    </location>
    <ligand>
        <name>ATP</name>
        <dbReference type="ChEBI" id="CHEBI:30616"/>
    </ligand>
</feature>
<protein>
    <recommendedName>
        <fullName evidence="12">DNA 3'-5' helicase</fullName>
        <ecNumber evidence="12">5.6.2.4</ecNumber>
    </recommendedName>
    <alternativeName>
        <fullName evidence="13">DNA 3'-5' helicase II</fullName>
    </alternativeName>
</protein>
<evidence type="ECO:0000256" key="11">
    <source>
        <dbReference type="ARBA" id="ARBA00034617"/>
    </source>
</evidence>
<dbReference type="GO" id="GO:0000725">
    <property type="term" value="P:recombinational repair"/>
    <property type="evidence" value="ECO:0007669"/>
    <property type="project" value="TreeGrafter"/>
</dbReference>
<dbReference type="InterPro" id="IPR014017">
    <property type="entry name" value="DNA_helicase_UvrD-like_C"/>
</dbReference>
<keyword evidence="2 15" id="KW-0547">Nucleotide-binding</keyword>
<dbReference type="EMBL" id="PRDL01000001">
    <property type="protein sequence ID" value="MBE8717160.1"/>
    <property type="molecule type" value="Genomic_DNA"/>
</dbReference>
<comment type="catalytic activity">
    <reaction evidence="11">
        <text>Couples ATP hydrolysis with the unwinding of duplex DNA by translocating in the 3'-5' direction.</text>
        <dbReference type="EC" id="5.6.2.4"/>
    </reaction>
</comment>
<dbReference type="InterPro" id="IPR014016">
    <property type="entry name" value="UvrD-like_ATP-bd"/>
</dbReference>
<keyword evidence="10" id="KW-0413">Isomerase</keyword>
<dbReference type="InterPro" id="IPR027417">
    <property type="entry name" value="P-loop_NTPase"/>
</dbReference>
<feature type="domain" description="UvrD-like helicase C-terminal" evidence="17">
    <location>
        <begin position="532"/>
        <end position="803"/>
    </location>
</feature>
<evidence type="ECO:0000313" key="18">
    <source>
        <dbReference type="EMBL" id="MBE8717160.1"/>
    </source>
</evidence>
<comment type="caution">
    <text evidence="18">The sequence shown here is derived from an EMBL/GenBank/DDBJ whole genome shotgun (WGS) entry which is preliminary data.</text>
</comment>
<dbReference type="RefSeq" id="WP_193908790.1">
    <property type="nucleotide sequence ID" value="NZ_PRDL01000001.1"/>
</dbReference>
<organism evidence="18 19">
    <name type="scientific">Cellvibrio polysaccharolyticus</name>
    <dbReference type="NCBI Taxonomy" id="2082724"/>
    <lineage>
        <taxon>Bacteria</taxon>
        <taxon>Pseudomonadati</taxon>
        <taxon>Pseudomonadota</taxon>
        <taxon>Gammaproteobacteria</taxon>
        <taxon>Cellvibrionales</taxon>
        <taxon>Cellvibrionaceae</taxon>
        <taxon>Cellvibrio</taxon>
    </lineage>
</organism>
<dbReference type="Pfam" id="PF13361">
    <property type="entry name" value="UvrD_C"/>
    <property type="match status" value="2"/>
</dbReference>
<comment type="catalytic activity">
    <reaction evidence="14">
        <text>ATP + H2O = ADP + phosphate + H(+)</text>
        <dbReference type="Rhea" id="RHEA:13065"/>
        <dbReference type="ChEBI" id="CHEBI:15377"/>
        <dbReference type="ChEBI" id="CHEBI:15378"/>
        <dbReference type="ChEBI" id="CHEBI:30616"/>
        <dbReference type="ChEBI" id="CHEBI:43474"/>
        <dbReference type="ChEBI" id="CHEBI:456216"/>
        <dbReference type="EC" id="5.6.2.4"/>
    </reaction>
</comment>
<dbReference type="GO" id="GO:0003677">
    <property type="term" value="F:DNA binding"/>
    <property type="evidence" value="ECO:0007669"/>
    <property type="project" value="UniProtKB-KW"/>
</dbReference>
<dbReference type="InterPro" id="IPR011604">
    <property type="entry name" value="PDDEXK-like_dom_sf"/>
</dbReference>
<keyword evidence="19" id="KW-1185">Reference proteome</keyword>
<keyword evidence="7 15" id="KW-0067">ATP-binding</keyword>
<evidence type="ECO:0000256" key="2">
    <source>
        <dbReference type="ARBA" id="ARBA00022741"/>
    </source>
</evidence>
<evidence type="ECO:0000256" key="6">
    <source>
        <dbReference type="ARBA" id="ARBA00022839"/>
    </source>
</evidence>
<dbReference type="PROSITE" id="PS51198">
    <property type="entry name" value="UVRD_HELICASE_ATP_BIND"/>
    <property type="match status" value="1"/>
</dbReference>
<dbReference type="InterPro" id="IPR000212">
    <property type="entry name" value="DNA_helicase_UvrD/REP"/>
</dbReference>
<evidence type="ECO:0000256" key="14">
    <source>
        <dbReference type="ARBA" id="ARBA00048988"/>
    </source>
</evidence>
<accession>A0A928V1P9</accession>
<evidence type="ECO:0000256" key="12">
    <source>
        <dbReference type="ARBA" id="ARBA00034808"/>
    </source>
</evidence>
<feature type="domain" description="UvrD-like helicase ATP-binding" evidence="16">
    <location>
        <begin position="11"/>
        <end position="502"/>
    </location>
</feature>
<dbReference type="SUPFAM" id="SSF52540">
    <property type="entry name" value="P-loop containing nucleoside triphosphate hydrolases"/>
    <property type="match status" value="1"/>
</dbReference>
<dbReference type="GO" id="GO:0033202">
    <property type="term" value="C:DNA helicase complex"/>
    <property type="evidence" value="ECO:0007669"/>
    <property type="project" value="TreeGrafter"/>
</dbReference>